<evidence type="ECO:0000256" key="10">
    <source>
        <dbReference type="ARBA" id="ARBA00023004"/>
    </source>
</evidence>
<evidence type="ECO:0000256" key="4">
    <source>
        <dbReference type="ARBA" id="ARBA00022605"/>
    </source>
</evidence>
<dbReference type="Proteomes" id="UP000285712">
    <property type="component" value="Unassembled WGS sequence"/>
</dbReference>
<evidence type="ECO:0000313" key="17">
    <source>
        <dbReference type="EMBL" id="RHY88824.1"/>
    </source>
</evidence>
<dbReference type="GO" id="GO:0016041">
    <property type="term" value="F:glutamate synthase (ferredoxin) activity"/>
    <property type="evidence" value="ECO:0007669"/>
    <property type="project" value="UniProtKB-EC"/>
</dbReference>
<keyword evidence="10" id="KW-0408">Iron</keyword>
<comment type="pathway">
    <text evidence="14">Amino-acid biosynthesis; L-glutamate biosynthesis via GLT pathway; L-glutamate from 2-oxoglutarate and L-glutamine (ferredoxin route): step 1/1.</text>
</comment>
<dbReference type="GO" id="GO:0006537">
    <property type="term" value="P:glutamate biosynthetic process"/>
    <property type="evidence" value="ECO:0007669"/>
    <property type="project" value="UniProtKB-KW"/>
</dbReference>
<dbReference type="PANTHER" id="PTHR11938">
    <property type="entry name" value="FAD NADPH DEHYDROGENASE/OXIDOREDUCTASE"/>
    <property type="match status" value="1"/>
</dbReference>
<dbReference type="GO" id="GO:0019676">
    <property type="term" value="P:ammonia assimilation cycle"/>
    <property type="evidence" value="ECO:0007669"/>
    <property type="project" value="TreeGrafter"/>
</dbReference>
<dbReference type="AlphaFoldDB" id="A0A3R7AU31"/>
<evidence type="ECO:0000256" key="9">
    <source>
        <dbReference type="ARBA" id="ARBA00023002"/>
    </source>
</evidence>
<keyword evidence="5" id="KW-0285">Flavoprotein</keyword>
<comment type="cofactor">
    <cofactor evidence="2">
        <name>[3Fe-4S] cluster</name>
        <dbReference type="ChEBI" id="CHEBI:21137"/>
    </cofactor>
</comment>
<dbReference type="PROSITE" id="PS51278">
    <property type="entry name" value="GATASE_TYPE_2"/>
    <property type="match status" value="1"/>
</dbReference>
<dbReference type="GO" id="GO:0016040">
    <property type="term" value="F:glutamate synthase (NADH) activity"/>
    <property type="evidence" value="ECO:0007669"/>
    <property type="project" value="TreeGrafter"/>
</dbReference>
<evidence type="ECO:0000256" key="5">
    <source>
        <dbReference type="ARBA" id="ARBA00022630"/>
    </source>
</evidence>
<dbReference type="GO" id="GO:0051538">
    <property type="term" value="F:3 iron, 4 sulfur cluster binding"/>
    <property type="evidence" value="ECO:0007669"/>
    <property type="project" value="UniProtKB-KW"/>
</dbReference>
<dbReference type="InterPro" id="IPR050711">
    <property type="entry name" value="ET-N_metabolism_enzyme"/>
</dbReference>
<evidence type="ECO:0000256" key="7">
    <source>
        <dbReference type="ARBA" id="ARBA00022723"/>
    </source>
</evidence>
<evidence type="ECO:0000256" key="15">
    <source>
        <dbReference type="ARBA" id="ARBA00039085"/>
    </source>
</evidence>
<dbReference type="EMBL" id="QUTG01004234">
    <property type="protein sequence ID" value="RHY88824.1"/>
    <property type="molecule type" value="Genomic_DNA"/>
</dbReference>
<evidence type="ECO:0000256" key="8">
    <source>
        <dbReference type="ARBA" id="ARBA00022962"/>
    </source>
</evidence>
<evidence type="ECO:0000256" key="1">
    <source>
        <dbReference type="ARBA" id="ARBA00001917"/>
    </source>
</evidence>
<proteinExistence type="inferred from homology"/>
<organism evidence="17 18">
    <name type="scientific">Aphanomyces astaci</name>
    <name type="common">Crayfish plague agent</name>
    <dbReference type="NCBI Taxonomy" id="112090"/>
    <lineage>
        <taxon>Eukaryota</taxon>
        <taxon>Sar</taxon>
        <taxon>Stramenopiles</taxon>
        <taxon>Oomycota</taxon>
        <taxon>Saprolegniomycetes</taxon>
        <taxon>Saprolegniales</taxon>
        <taxon>Verrucalvaceae</taxon>
        <taxon>Aphanomyces</taxon>
    </lineage>
</organism>
<name>A0A3R7AU31_APHAT</name>
<dbReference type="InterPro" id="IPR029055">
    <property type="entry name" value="Ntn_hydrolases_N"/>
</dbReference>
<dbReference type="Gene3D" id="3.60.20.10">
    <property type="entry name" value="Glutamine Phosphoribosylpyrophosphate, subunit 1, domain 1"/>
    <property type="match status" value="1"/>
</dbReference>
<keyword evidence="13" id="KW-0003">3Fe-4S</keyword>
<keyword evidence="9" id="KW-0560">Oxidoreductase</keyword>
<dbReference type="InterPro" id="IPR017932">
    <property type="entry name" value="GATase_2_dom"/>
</dbReference>
<evidence type="ECO:0000256" key="12">
    <source>
        <dbReference type="ARBA" id="ARBA00023164"/>
    </source>
</evidence>
<keyword evidence="4" id="KW-0028">Amino-acid biosynthesis</keyword>
<dbReference type="EC" id="1.4.7.1" evidence="15"/>
<keyword evidence="11" id="KW-0411">Iron-sulfur</keyword>
<evidence type="ECO:0000256" key="3">
    <source>
        <dbReference type="ARBA" id="ARBA00009716"/>
    </source>
</evidence>
<protein>
    <recommendedName>
        <fullName evidence="15">glutamate synthase (ferredoxin)</fullName>
        <ecNumber evidence="15">1.4.7.1</ecNumber>
    </recommendedName>
</protein>
<evidence type="ECO:0000259" key="16">
    <source>
        <dbReference type="PROSITE" id="PS51278"/>
    </source>
</evidence>
<evidence type="ECO:0000256" key="2">
    <source>
        <dbReference type="ARBA" id="ARBA00001927"/>
    </source>
</evidence>
<dbReference type="SUPFAM" id="SSF56235">
    <property type="entry name" value="N-terminal nucleophile aminohydrolases (Ntn hydrolases)"/>
    <property type="match status" value="1"/>
</dbReference>
<comment type="similarity">
    <text evidence="3">Belongs to the glutamate synthase family.</text>
</comment>
<comment type="cofactor">
    <cofactor evidence="1">
        <name>FMN</name>
        <dbReference type="ChEBI" id="CHEBI:58210"/>
    </cofactor>
</comment>
<keyword evidence="6" id="KW-0288">FMN</keyword>
<dbReference type="Pfam" id="PF00310">
    <property type="entry name" value="GATase_2"/>
    <property type="match status" value="1"/>
</dbReference>
<sequence>MLRASLFRHPGKVLVRTPHASSLSSYSYFRNPPKHGGSVVGKGNKQSLLYQRDHEKDSCGVGILAQLQKKPSRKVVLQANEMLVRMSHRGGCGCDPASGDGAGMLVGMPHMFIQRLVDEGAFGGAHTSVALVPEQYAVGNVFFSKNSEHIDASKKVFDTIAKDLNLTVLGWRPVPTSNHELGQTSLASEPHIEQVLVLPPSNLSNDHFEKELMRFVTRAFPPYVLSRNLAFLHMTALHSMHGITAHDFSSHLALVHSRFSTNTFPSWDRAQPYRVLCHNGEINTLRGNKNWMFARGSKAHSAYFGHATSSLLPVCSDDMSDSGT</sequence>
<evidence type="ECO:0000256" key="11">
    <source>
        <dbReference type="ARBA" id="ARBA00023014"/>
    </source>
</evidence>
<gene>
    <name evidence="17" type="ORF">DYB35_009520</name>
</gene>
<evidence type="ECO:0000313" key="18">
    <source>
        <dbReference type="Proteomes" id="UP000285712"/>
    </source>
</evidence>
<comment type="caution">
    <text evidence="17">The sequence shown here is derived from an EMBL/GenBank/DDBJ whole genome shotgun (WGS) entry which is preliminary data.</text>
</comment>
<keyword evidence="7" id="KW-0479">Metal-binding</keyword>
<evidence type="ECO:0000256" key="13">
    <source>
        <dbReference type="ARBA" id="ARBA00023291"/>
    </source>
</evidence>
<evidence type="ECO:0000256" key="6">
    <source>
        <dbReference type="ARBA" id="ARBA00022643"/>
    </source>
</evidence>
<dbReference type="GO" id="GO:0046872">
    <property type="term" value="F:metal ion binding"/>
    <property type="evidence" value="ECO:0007669"/>
    <property type="project" value="UniProtKB-KW"/>
</dbReference>
<dbReference type="PANTHER" id="PTHR11938:SF133">
    <property type="entry name" value="GLUTAMATE SYNTHASE (NADH)"/>
    <property type="match status" value="1"/>
</dbReference>
<feature type="domain" description="Glutamine amidotransferase type-2" evidence="16">
    <location>
        <begin position="59"/>
        <end position="324"/>
    </location>
</feature>
<evidence type="ECO:0000256" key="14">
    <source>
        <dbReference type="ARBA" id="ARBA00037928"/>
    </source>
</evidence>
<keyword evidence="12" id="KW-0314">Glutamate biosynthesis</keyword>
<accession>A0A3R7AU31</accession>
<keyword evidence="8" id="KW-0315">Glutamine amidotransferase</keyword>
<reference evidence="17 18" key="1">
    <citation type="submission" date="2018-08" db="EMBL/GenBank/DDBJ databases">
        <title>Aphanomyces genome sequencing and annotation.</title>
        <authorList>
            <person name="Minardi D."/>
            <person name="Oidtmann B."/>
            <person name="Van Der Giezen M."/>
            <person name="Studholme D.J."/>
        </authorList>
    </citation>
    <scope>NUCLEOTIDE SEQUENCE [LARGE SCALE GENOMIC DNA]</scope>
    <source>
        <strain evidence="17 18">Sv</strain>
    </source>
</reference>